<protein>
    <submittedName>
        <fullName evidence="10">Lycopene cyclase domain-containing protein</fullName>
    </submittedName>
</protein>
<reference evidence="10" key="1">
    <citation type="submission" date="2024-05" db="EMBL/GenBank/DDBJ databases">
        <authorList>
            <person name="Yu L."/>
        </authorList>
    </citation>
    <scope>NUCLEOTIDE SEQUENCE</scope>
    <source>
        <strain evidence="10">G08B096</strain>
    </source>
</reference>
<keyword evidence="6 8" id="KW-0472">Membrane</keyword>
<evidence type="ECO:0000256" key="2">
    <source>
        <dbReference type="ARBA" id="ARBA00004829"/>
    </source>
</evidence>
<proteinExistence type="predicted"/>
<evidence type="ECO:0000256" key="1">
    <source>
        <dbReference type="ARBA" id="ARBA00004141"/>
    </source>
</evidence>
<evidence type="ECO:0000256" key="4">
    <source>
        <dbReference type="ARBA" id="ARBA00022746"/>
    </source>
</evidence>
<dbReference type="GO" id="GO:0016117">
    <property type="term" value="P:carotenoid biosynthetic process"/>
    <property type="evidence" value="ECO:0007669"/>
    <property type="project" value="UniProtKB-KW"/>
</dbReference>
<feature type="transmembrane region" description="Helical" evidence="8">
    <location>
        <begin position="33"/>
        <end position="57"/>
    </location>
</feature>
<sequence>MTYAAVCAVFLAVALVVTALSWRAAPHGHAAALAWAATGLVVLTAVFDTVMIAASLFDYAGELISGVRIGLAPIEDFAYPIAALLVCTSVWNLLGRTRRPAPTAARDEVEDAA</sequence>
<organism evidence="10">
    <name type="scientific">Agromyces sp. G08B096</name>
    <dbReference type="NCBI Taxonomy" id="3156399"/>
    <lineage>
        <taxon>Bacteria</taxon>
        <taxon>Bacillati</taxon>
        <taxon>Actinomycetota</taxon>
        <taxon>Actinomycetes</taxon>
        <taxon>Micrococcales</taxon>
        <taxon>Microbacteriaceae</taxon>
        <taxon>Agromyces</taxon>
    </lineage>
</organism>
<gene>
    <name evidence="10" type="ORF">ABIQ69_16245</name>
</gene>
<dbReference type="InterPro" id="IPR017825">
    <property type="entry name" value="Lycopene_cyclase_dom"/>
</dbReference>
<dbReference type="AlphaFoldDB" id="A0AAU7W697"/>
<evidence type="ECO:0000256" key="5">
    <source>
        <dbReference type="ARBA" id="ARBA00022989"/>
    </source>
</evidence>
<dbReference type="NCBIfam" id="TIGR03462">
    <property type="entry name" value="CarR_dom_SF"/>
    <property type="match status" value="1"/>
</dbReference>
<keyword evidence="4" id="KW-0125">Carotenoid biosynthesis</keyword>
<dbReference type="EMBL" id="CP158374">
    <property type="protein sequence ID" value="XBX82139.1"/>
    <property type="molecule type" value="Genomic_DNA"/>
</dbReference>
<evidence type="ECO:0000256" key="6">
    <source>
        <dbReference type="ARBA" id="ARBA00023136"/>
    </source>
</evidence>
<evidence type="ECO:0000256" key="8">
    <source>
        <dbReference type="SAM" id="Phobius"/>
    </source>
</evidence>
<dbReference type="GO" id="GO:0045436">
    <property type="term" value="F:lycopene beta cyclase activity"/>
    <property type="evidence" value="ECO:0007669"/>
    <property type="project" value="UniProtKB-ARBA"/>
</dbReference>
<comment type="subcellular location">
    <subcellularLocation>
        <location evidence="1">Membrane</location>
        <topology evidence="1">Multi-pass membrane protein</topology>
    </subcellularLocation>
</comment>
<dbReference type="RefSeq" id="WP_350348160.1">
    <property type="nucleotide sequence ID" value="NZ_CP158374.1"/>
</dbReference>
<feature type="domain" description="Lycopene cyclase" evidence="9">
    <location>
        <begin position="2"/>
        <end position="92"/>
    </location>
</feature>
<evidence type="ECO:0000313" key="10">
    <source>
        <dbReference type="EMBL" id="XBX82139.1"/>
    </source>
</evidence>
<accession>A0AAU7W697</accession>
<feature type="transmembrane region" description="Helical" evidence="8">
    <location>
        <begin position="77"/>
        <end position="94"/>
    </location>
</feature>
<name>A0AAU7W697_9MICO</name>
<keyword evidence="3 8" id="KW-0812">Transmembrane</keyword>
<evidence type="ECO:0000256" key="7">
    <source>
        <dbReference type="ARBA" id="ARBA00023235"/>
    </source>
</evidence>
<dbReference type="GO" id="GO:0016020">
    <property type="term" value="C:membrane"/>
    <property type="evidence" value="ECO:0007669"/>
    <property type="project" value="UniProtKB-SubCell"/>
</dbReference>
<keyword evidence="7" id="KW-0413">Isomerase</keyword>
<keyword evidence="5 8" id="KW-1133">Transmembrane helix</keyword>
<evidence type="ECO:0000259" key="9">
    <source>
        <dbReference type="Pfam" id="PF18916"/>
    </source>
</evidence>
<comment type="pathway">
    <text evidence="2">Carotenoid biosynthesis.</text>
</comment>
<dbReference type="Pfam" id="PF18916">
    <property type="entry name" value="Lycopene_cyc"/>
    <property type="match status" value="1"/>
</dbReference>
<dbReference type="GO" id="GO:0016872">
    <property type="term" value="F:intramolecular lyase activity"/>
    <property type="evidence" value="ECO:0007669"/>
    <property type="project" value="InterPro"/>
</dbReference>
<evidence type="ECO:0000256" key="3">
    <source>
        <dbReference type="ARBA" id="ARBA00022692"/>
    </source>
</evidence>